<sequence length="283" mass="32504">MYKRSEGFFKGYQDINLFFQIWDNPNARGTVIINHGQGEHSESYHRLIKAFENDQWSFYGWDLRGHGRSEGRRGYVAQFDDYCKDYKIFLDMVLKNEKVKQGPVILFCHSMGALIELKTLLRNPDIRCDGIVVSSPLLGVSVPVPVYKSKGAVILNSLLPTITMGNELTNDMLTRDPDVIREFEQDALRHNRISPGAFLGFLESFEYVLPRANEIKKPALFVIAENDPVVSSFEAKKFYDKLGSQKKEIYIYPEAKHEVVNDIMRTTVFADIKKFLDGFLESK</sequence>
<name>A0A150WGZ4_BDEBC</name>
<protein>
    <recommendedName>
        <fullName evidence="1">Serine aminopeptidase S33 domain-containing protein</fullName>
    </recommendedName>
</protein>
<dbReference type="Gene3D" id="3.40.50.1820">
    <property type="entry name" value="alpha/beta hydrolase"/>
    <property type="match status" value="1"/>
</dbReference>
<dbReference type="InterPro" id="IPR022742">
    <property type="entry name" value="Hydrolase_4"/>
</dbReference>
<dbReference type="SUPFAM" id="SSF53474">
    <property type="entry name" value="alpha/beta-Hydrolases"/>
    <property type="match status" value="1"/>
</dbReference>
<dbReference type="PANTHER" id="PTHR11614">
    <property type="entry name" value="PHOSPHOLIPASE-RELATED"/>
    <property type="match status" value="1"/>
</dbReference>
<evidence type="ECO:0000259" key="1">
    <source>
        <dbReference type="Pfam" id="PF12146"/>
    </source>
</evidence>
<dbReference type="AlphaFoldDB" id="A0A150WGZ4"/>
<evidence type="ECO:0000313" key="2">
    <source>
        <dbReference type="EMBL" id="KYG62260.1"/>
    </source>
</evidence>
<dbReference type="OrthoDB" id="5291025at2"/>
<accession>A0A150WGZ4</accession>
<dbReference type="InterPro" id="IPR051044">
    <property type="entry name" value="MAG_DAG_Lipase"/>
</dbReference>
<reference evidence="2 3" key="1">
    <citation type="submission" date="2016-03" db="EMBL/GenBank/DDBJ databases">
        <authorList>
            <person name="Ploux O."/>
        </authorList>
    </citation>
    <scope>NUCLEOTIDE SEQUENCE [LARGE SCALE GENOMIC DNA]</scope>
    <source>
        <strain evidence="2 3">BER2</strain>
    </source>
</reference>
<dbReference type="Pfam" id="PF12146">
    <property type="entry name" value="Hydrolase_4"/>
    <property type="match status" value="1"/>
</dbReference>
<comment type="caution">
    <text evidence="2">The sequence shown here is derived from an EMBL/GenBank/DDBJ whole genome shotgun (WGS) entry which is preliminary data.</text>
</comment>
<feature type="domain" description="Serine aminopeptidase S33" evidence="1">
    <location>
        <begin position="26"/>
        <end position="262"/>
    </location>
</feature>
<organism evidence="2 3">
    <name type="scientific">Bdellovibrio bacteriovorus</name>
    <dbReference type="NCBI Taxonomy" id="959"/>
    <lineage>
        <taxon>Bacteria</taxon>
        <taxon>Pseudomonadati</taxon>
        <taxon>Bdellovibrionota</taxon>
        <taxon>Bdellovibrionia</taxon>
        <taxon>Bdellovibrionales</taxon>
        <taxon>Pseudobdellovibrionaceae</taxon>
        <taxon>Bdellovibrio</taxon>
    </lineage>
</organism>
<gene>
    <name evidence="2" type="ORF">AZI85_07765</name>
</gene>
<dbReference type="InterPro" id="IPR029058">
    <property type="entry name" value="AB_hydrolase_fold"/>
</dbReference>
<dbReference type="RefSeq" id="WP_063244359.1">
    <property type="nucleotide sequence ID" value="NZ_CP168967.1"/>
</dbReference>
<evidence type="ECO:0000313" key="3">
    <source>
        <dbReference type="Proteomes" id="UP000075391"/>
    </source>
</evidence>
<proteinExistence type="predicted"/>
<dbReference type="Proteomes" id="UP000075391">
    <property type="component" value="Unassembled WGS sequence"/>
</dbReference>
<dbReference type="EMBL" id="LUKF01000016">
    <property type="protein sequence ID" value="KYG62260.1"/>
    <property type="molecule type" value="Genomic_DNA"/>
</dbReference>